<keyword evidence="5" id="KW-0175">Coiled coil</keyword>
<feature type="compositionally biased region" description="Low complexity" evidence="6">
    <location>
        <begin position="197"/>
        <end position="206"/>
    </location>
</feature>
<dbReference type="EMBL" id="JAJAGO010000013">
    <property type="protein sequence ID" value="MCT2593318.1"/>
    <property type="molecule type" value="Genomic_DNA"/>
</dbReference>
<feature type="compositionally biased region" description="Basic and acidic residues" evidence="6">
    <location>
        <begin position="138"/>
        <end position="160"/>
    </location>
</feature>
<name>A0ABT2JZJ4_9ACTN</name>
<feature type="domain" description="NlpC/P60" evidence="8">
    <location>
        <begin position="215"/>
        <end position="329"/>
    </location>
</feature>
<dbReference type="InterPro" id="IPR000064">
    <property type="entry name" value="NLP_P60_dom"/>
</dbReference>
<dbReference type="SUPFAM" id="SSF54001">
    <property type="entry name" value="Cysteine proteinases"/>
    <property type="match status" value="1"/>
</dbReference>
<keyword evidence="7" id="KW-0732">Signal</keyword>
<feature type="region of interest" description="Disordered" evidence="6">
    <location>
        <begin position="138"/>
        <end position="215"/>
    </location>
</feature>
<evidence type="ECO:0000259" key="8">
    <source>
        <dbReference type="PROSITE" id="PS51935"/>
    </source>
</evidence>
<keyword evidence="10" id="KW-1185">Reference proteome</keyword>
<keyword evidence="2" id="KW-0645">Protease</keyword>
<gene>
    <name evidence="9" type="ORF">LHJ74_26005</name>
</gene>
<evidence type="ECO:0000256" key="5">
    <source>
        <dbReference type="SAM" id="Coils"/>
    </source>
</evidence>
<feature type="chain" id="PRO_5046781477" evidence="7">
    <location>
        <begin position="24"/>
        <end position="329"/>
    </location>
</feature>
<feature type="signal peptide" evidence="7">
    <location>
        <begin position="1"/>
        <end position="23"/>
    </location>
</feature>
<dbReference type="RefSeq" id="WP_260220678.1">
    <property type="nucleotide sequence ID" value="NZ_JAJAGO010000013.1"/>
</dbReference>
<dbReference type="PROSITE" id="PS51935">
    <property type="entry name" value="NLPC_P60"/>
    <property type="match status" value="1"/>
</dbReference>
<evidence type="ECO:0000256" key="2">
    <source>
        <dbReference type="ARBA" id="ARBA00022670"/>
    </source>
</evidence>
<evidence type="ECO:0000313" key="9">
    <source>
        <dbReference type="EMBL" id="MCT2593318.1"/>
    </source>
</evidence>
<evidence type="ECO:0000256" key="3">
    <source>
        <dbReference type="ARBA" id="ARBA00022801"/>
    </source>
</evidence>
<evidence type="ECO:0000256" key="4">
    <source>
        <dbReference type="ARBA" id="ARBA00022807"/>
    </source>
</evidence>
<keyword evidence="3" id="KW-0378">Hydrolase</keyword>
<evidence type="ECO:0000256" key="7">
    <source>
        <dbReference type="SAM" id="SignalP"/>
    </source>
</evidence>
<evidence type="ECO:0000256" key="1">
    <source>
        <dbReference type="ARBA" id="ARBA00007074"/>
    </source>
</evidence>
<dbReference type="InterPro" id="IPR051794">
    <property type="entry name" value="PG_Endopeptidase_C40"/>
</dbReference>
<keyword evidence="4" id="KW-0788">Thiol protease</keyword>
<organism evidence="9 10">
    <name type="scientific">Streptomyces gossypii</name>
    <dbReference type="NCBI Taxonomy" id="2883101"/>
    <lineage>
        <taxon>Bacteria</taxon>
        <taxon>Bacillati</taxon>
        <taxon>Actinomycetota</taxon>
        <taxon>Actinomycetes</taxon>
        <taxon>Kitasatosporales</taxon>
        <taxon>Streptomycetaceae</taxon>
        <taxon>Streptomyces</taxon>
    </lineage>
</organism>
<dbReference type="Pfam" id="PF00877">
    <property type="entry name" value="NLPC_P60"/>
    <property type="match status" value="1"/>
</dbReference>
<proteinExistence type="inferred from homology"/>
<feature type="compositionally biased region" description="Basic residues" evidence="6">
    <location>
        <begin position="161"/>
        <end position="170"/>
    </location>
</feature>
<protein>
    <submittedName>
        <fullName evidence="9">NlpC/P60 family protein</fullName>
    </submittedName>
</protein>
<comment type="caution">
    <text evidence="9">The sequence shown here is derived from an EMBL/GenBank/DDBJ whole genome shotgun (WGS) entry which is preliminary data.</text>
</comment>
<evidence type="ECO:0000256" key="6">
    <source>
        <dbReference type="SAM" id="MobiDB-lite"/>
    </source>
</evidence>
<dbReference type="InterPro" id="IPR038765">
    <property type="entry name" value="Papain-like_cys_pep_sf"/>
</dbReference>
<feature type="coiled-coil region" evidence="5">
    <location>
        <begin position="37"/>
        <end position="78"/>
    </location>
</feature>
<dbReference type="PANTHER" id="PTHR47359:SF3">
    <property type="entry name" value="NLP_P60 DOMAIN-CONTAINING PROTEIN-RELATED"/>
    <property type="match status" value="1"/>
</dbReference>
<reference evidence="9 10" key="1">
    <citation type="submission" date="2021-10" db="EMBL/GenBank/DDBJ databases">
        <title>Streptomyces gossypii sp. nov., isolated from soil collected from cotton field.</title>
        <authorList>
            <person name="Ge X."/>
            <person name="Chen X."/>
            <person name="Liu W."/>
        </authorList>
    </citation>
    <scope>NUCLEOTIDE SEQUENCE [LARGE SCALE GENOMIC DNA]</scope>
    <source>
        <strain evidence="9 10">N2-109</strain>
    </source>
</reference>
<dbReference type="Gene3D" id="3.90.1720.10">
    <property type="entry name" value="endopeptidase domain like (from Nostoc punctiforme)"/>
    <property type="match status" value="1"/>
</dbReference>
<sequence>MRATVLTAAAGVVAALATAPAGAEPDDLSAAQAGVRVDRLYAQAERVTEKYNGAAEQVAELREELSRVQERAARGQQRVNRLRGDLGALAGAQYRSGGLHPTLALLLSEDPGAYLSRAAALERISGSQSEKLRQFEGARRTLGQAREEGDRKLERLERQRGTLRAHKKTVQTKLASARRLLHQLSPQERAERERTTARGTSGPQPGAQGGPGASSARAAAAVAAARGALGSPYAWGQAGPGAFDCSGLTQWAYRQAGVSLPRTSQAQASAGRRVPLSEARPGDLVIYRADASHVGMYVGGGQVVHAPYPGAQVRYEAVGMLPVSAVARP</sequence>
<dbReference type="PANTHER" id="PTHR47359">
    <property type="entry name" value="PEPTIDOGLYCAN DL-ENDOPEPTIDASE CWLO"/>
    <property type="match status" value="1"/>
</dbReference>
<comment type="similarity">
    <text evidence="1">Belongs to the peptidase C40 family.</text>
</comment>
<evidence type="ECO:0000313" key="10">
    <source>
        <dbReference type="Proteomes" id="UP001156389"/>
    </source>
</evidence>
<accession>A0ABT2JZJ4</accession>
<dbReference type="Proteomes" id="UP001156389">
    <property type="component" value="Unassembled WGS sequence"/>
</dbReference>